<accession>X0UL55</accession>
<reference evidence="1" key="1">
    <citation type="journal article" date="2014" name="Front. Microbiol.">
        <title>High frequency of phylogenetically diverse reductive dehalogenase-homologous genes in deep subseafloor sedimentary metagenomes.</title>
        <authorList>
            <person name="Kawai M."/>
            <person name="Futagami T."/>
            <person name="Toyoda A."/>
            <person name="Takaki Y."/>
            <person name="Nishi S."/>
            <person name="Hori S."/>
            <person name="Arai W."/>
            <person name="Tsubouchi T."/>
            <person name="Morono Y."/>
            <person name="Uchiyama I."/>
            <person name="Ito T."/>
            <person name="Fujiyama A."/>
            <person name="Inagaki F."/>
            <person name="Takami H."/>
        </authorList>
    </citation>
    <scope>NUCLEOTIDE SEQUENCE</scope>
    <source>
        <strain evidence="1">Expedition CK06-06</strain>
    </source>
</reference>
<dbReference type="AlphaFoldDB" id="X0UL55"/>
<sequence length="268" mass="27267">ALSPFSEATIRYGSETYYDLRVSRPAGGILPGTIVGAVTDAGTQDAISNANVGLDFGNLSTDTDGEGAYLFAALPAGGYLIEASATGYGSASVSVEVISGEVATSNIQLAGIADLLVSGNSVILSEAQPSADVDIINEGLGLLRWSATSDNPAVTVSPASGTGEQALTITATDFTEDLAAQVAVTNDDNPSDTETITVQVDRTPTPADLEVSANGVLLSEGTPSVSVNILNLGEVDLNWSASSNDATVTLTPDNVNDTLTITATDFME</sequence>
<dbReference type="Pfam" id="PF13620">
    <property type="entry name" value="CarboxypepD_reg"/>
    <property type="match status" value="1"/>
</dbReference>
<evidence type="ECO:0000313" key="1">
    <source>
        <dbReference type="EMBL" id="GAG06529.1"/>
    </source>
</evidence>
<evidence type="ECO:0008006" key="2">
    <source>
        <dbReference type="Google" id="ProtNLM"/>
    </source>
</evidence>
<name>X0UL55_9ZZZZ</name>
<feature type="non-terminal residue" evidence="1">
    <location>
        <position position="268"/>
    </location>
</feature>
<organism evidence="1">
    <name type="scientific">marine sediment metagenome</name>
    <dbReference type="NCBI Taxonomy" id="412755"/>
    <lineage>
        <taxon>unclassified sequences</taxon>
        <taxon>metagenomes</taxon>
        <taxon>ecological metagenomes</taxon>
    </lineage>
</organism>
<dbReference type="Gene3D" id="2.60.40.10">
    <property type="entry name" value="Immunoglobulins"/>
    <property type="match status" value="1"/>
</dbReference>
<proteinExistence type="predicted"/>
<dbReference type="EMBL" id="BARS01024323">
    <property type="protein sequence ID" value="GAG06529.1"/>
    <property type="molecule type" value="Genomic_DNA"/>
</dbReference>
<dbReference type="SUPFAM" id="SSF49452">
    <property type="entry name" value="Starch-binding domain-like"/>
    <property type="match status" value="1"/>
</dbReference>
<protein>
    <recommendedName>
        <fullName evidence="2">Carboxypeptidase regulatory-like domain-containing protein</fullName>
    </recommendedName>
</protein>
<dbReference type="InterPro" id="IPR013783">
    <property type="entry name" value="Ig-like_fold"/>
</dbReference>
<feature type="non-terminal residue" evidence="1">
    <location>
        <position position="1"/>
    </location>
</feature>
<dbReference type="InterPro" id="IPR013784">
    <property type="entry name" value="Carb-bd-like_fold"/>
</dbReference>
<dbReference type="GO" id="GO:0030246">
    <property type="term" value="F:carbohydrate binding"/>
    <property type="evidence" value="ECO:0007669"/>
    <property type="project" value="InterPro"/>
</dbReference>
<dbReference type="Gene3D" id="2.60.40.1120">
    <property type="entry name" value="Carboxypeptidase-like, regulatory domain"/>
    <property type="match status" value="1"/>
</dbReference>
<gene>
    <name evidence="1" type="ORF">S01H1_38624</name>
</gene>
<comment type="caution">
    <text evidence="1">The sequence shown here is derived from an EMBL/GenBank/DDBJ whole genome shotgun (WGS) entry which is preliminary data.</text>
</comment>